<name>A0A6A4KNT1_9ERIC</name>
<dbReference type="Gene3D" id="3.10.180.10">
    <property type="entry name" value="2,3-Dihydroxybiphenyl 1,2-Dioxygenase, domain 1"/>
    <property type="match status" value="2"/>
</dbReference>
<evidence type="ECO:0000313" key="1">
    <source>
        <dbReference type="EMBL" id="KAE9445081.1"/>
    </source>
</evidence>
<dbReference type="PANTHER" id="PTHR46036:SF12">
    <property type="entry name" value="VOC DOMAIN-CONTAINING PROTEIN"/>
    <property type="match status" value="1"/>
</dbReference>
<dbReference type="InterPro" id="IPR029068">
    <property type="entry name" value="Glyas_Bleomycin-R_OHBP_Dase"/>
</dbReference>
<dbReference type="PANTHER" id="PTHR46036">
    <property type="entry name" value="LACTOYLGLUTATHIONE LYASE"/>
    <property type="match status" value="1"/>
</dbReference>
<dbReference type="EMBL" id="QEFC01004558">
    <property type="protein sequence ID" value="KAE9445081.1"/>
    <property type="molecule type" value="Genomic_DNA"/>
</dbReference>
<feature type="non-terminal residue" evidence="1">
    <location>
        <position position="1"/>
    </location>
</feature>
<dbReference type="AlphaFoldDB" id="A0A6A4KNT1"/>
<gene>
    <name evidence="1" type="ORF">C3L33_23021</name>
</gene>
<reference evidence="1" key="1">
    <citation type="journal article" date="2019" name="Genome Biol. Evol.">
        <title>The Rhododendron genome and chromosomal organization provide insight into shared whole-genome duplications across the heath family (Ericaceae).</title>
        <authorList>
            <person name="Soza V.L."/>
            <person name="Lindsley D."/>
            <person name="Waalkes A."/>
            <person name="Ramage E."/>
            <person name="Patwardhan R.P."/>
            <person name="Burton J.N."/>
            <person name="Adey A."/>
            <person name="Kumar A."/>
            <person name="Qiu R."/>
            <person name="Shendure J."/>
            <person name="Hall B."/>
        </authorList>
    </citation>
    <scope>NUCLEOTIDE SEQUENCE</scope>
    <source>
        <strain evidence="1">RSF 1966-606</strain>
    </source>
</reference>
<organism evidence="1">
    <name type="scientific">Rhododendron williamsianum</name>
    <dbReference type="NCBI Taxonomy" id="262921"/>
    <lineage>
        <taxon>Eukaryota</taxon>
        <taxon>Viridiplantae</taxon>
        <taxon>Streptophyta</taxon>
        <taxon>Embryophyta</taxon>
        <taxon>Tracheophyta</taxon>
        <taxon>Spermatophyta</taxon>
        <taxon>Magnoliopsida</taxon>
        <taxon>eudicotyledons</taxon>
        <taxon>Gunneridae</taxon>
        <taxon>Pentapetalae</taxon>
        <taxon>asterids</taxon>
        <taxon>Ericales</taxon>
        <taxon>Ericaceae</taxon>
        <taxon>Ericoideae</taxon>
        <taxon>Rhodoreae</taxon>
        <taxon>Rhododendron</taxon>
    </lineage>
</organism>
<comment type="caution">
    <text evidence="1">The sequence shown here is derived from an EMBL/GenBank/DDBJ whole genome shotgun (WGS) entry which is preliminary data.</text>
</comment>
<sequence length="141" mass="16229">MLSYYINRAIGSRHPRLLAPAEAPSDEILEWPTKDNRRFLRAVYRVGDLDRTIEYVYEMVENVRAQGGIITREPGPAEGGSTAIVAFVNEPNGYEFELLQRQPTPQPLSQLMLRVSDLDRSINFYEKVLVDNKDFLKELEE</sequence>
<dbReference type="GO" id="GO:0019243">
    <property type="term" value="P:methylglyoxal catabolic process to D-lactate via S-lactoyl-glutathione"/>
    <property type="evidence" value="ECO:0007669"/>
    <property type="project" value="TreeGrafter"/>
</dbReference>
<dbReference type="GO" id="GO:0005737">
    <property type="term" value="C:cytoplasm"/>
    <property type="evidence" value="ECO:0007669"/>
    <property type="project" value="TreeGrafter"/>
</dbReference>
<proteinExistence type="predicted"/>
<dbReference type="GO" id="GO:0004462">
    <property type="term" value="F:lactoylglutathione lyase activity"/>
    <property type="evidence" value="ECO:0007669"/>
    <property type="project" value="TreeGrafter"/>
</dbReference>
<protein>
    <recommendedName>
        <fullName evidence="2">VOC domain-containing protein</fullName>
    </recommendedName>
</protein>
<accession>A0A6A4KNT1</accession>
<dbReference type="SUPFAM" id="SSF54593">
    <property type="entry name" value="Glyoxalase/Bleomycin resistance protein/Dihydroxybiphenyl dioxygenase"/>
    <property type="match status" value="1"/>
</dbReference>
<evidence type="ECO:0008006" key="2">
    <source>
        <dbReference type="Google" id="ProtNLM"/>
    </source>
</evidence>
<dbReference type="OrthoDB" id="1687256at2759"/>